<dbReference type="HOGENOM" id="CLU_1981809_0_0_1"/>
<dbReference type="KEGG" id="gtr:GLOTRDRAFT_97371"/>
<protein>
    <submittedName>
        <fullName evidence="1">Uncharacterized protein</fullName>
    </submittedName>
</protein>
<dbReference type="AlphaFoldDB" id="S7RBH3"/>
<accession>S7RBH3</accession>
<evidence type="ECO:0000313" key="1">
    <source>
        <dbReference type="EMBL" id="EPQ49749.1"/>
    </source>
</evidence>
<sequence length="126" mass="14370">MSYSWTCRPHVHHMVLLALYYKSEQNNSSLQEEAGTVITWQIIFDKDIIPLAPDKDERRGNGCKDDNSGDDASRAVLFLEIAREGSGRRCKKSLILGQRRKDERSGNNTKQAQFLYNLQQAREGAI</sequence>
<dbReference type="RefSeq" id="XP_007871795.1">
    <property type="nucleotide sequence ID" value="XM_007873604.1"/>
</dbReference>
<name>S7RBH3_GLOTA</name>
<gene>
    <name evidence="1" type="ORF">GLOTRDRAFT_97371</name>
</gene>
<dbReference type="EMBL" id="KB469671">
    <property type="protein sequence ID" value="EPQ49749.1"/>
    <property type="molecule type" value="Genomic_DNA"/>
</dbReference>
<keyword evidence="2" id="KW-1185">Reference proteome</keyword>
<dbReference type="Proteomes" id="UP000030669">
    <property type="component" value="Unassembled WGS sequence"/>
</dbReference>
<organism evidence="1 2">
    <name type="scientific">Gloeophyllum trabeum (strain ATCC 11539 / FP-39264 / Madison 617)</name>
    <name type="common">Brown rot fungus</name>
    <dbReference type="NCBI Taxonomy" id="670483"/>
    <lineage>
        <taxon>Eukaryota</taxon>
        <taxon>Fungi</taxon>
        <taxon>Dikarya</taxon>
        <taxon>Basidiomycota</taxon>
        <taxon>Agaricomycotina</taxon>
        <taxon>Agaricomycetes</taxon>
        <taxon>Gloeophyllales</taxon>
        <taxon>Gloeophyllaceae</taxon>
        <taxon>Gloeophyllum</taxon>
    </lineage>
</organism>
<dbReference type="GeneID" id="19310005"/>
<reference evidence="1 2" key="1">
    <citation type="journal article" date="2012" name="Science">
        <title>The Paleozoic origin of enzymatic lignin decomposition reconstructed from 31 fungal genomes.</title>
        <authorList>
            <person name="Floudas D."/>
            <person name="Binder M."/>
            <person name="Riley R."/>
            <person name="Barry K."/>
            <person name="Blanchette R.A."/>
            <person name="Henrissat B."/>
            <person name="Martinez A.T."/>
            <person name="Otillar R."/>
            <person name="Spatafora J.W."/>
            <person name="Yadav J.S."/>
            <person name="Aerts A."/>
            <person name="Benoit I."/>
            <person name="Boyd A."/>
            <person name="Carlson A."/>
            <person name="Copeland A."/>
            <person name="Coutinho P.M."/>
            <person name="de Vries R.P."/>
            <person name="Ferreira P."/>
            <person name="Findley K."/>
            <person name="Foster B."/>
            <person name="Gaskell J."/>
            <person name="Glotzer D."/>
            <person name="Gorecki P."/>
            <person name="Heitman J."/>
            <person name="Hesse C."/>
            <person name="Hori C."/>
            <person name="Igarashi K."/>
            <person name="Jurgens J.A."/>
            <person name="Kallen N."/>
            <person name="Kersten P."/>
            <person name="Kohler A."/>
            <person name="Kuees U."/>
            <person name="Kumar T.K.A."/>
            <person name="Kuo A."/>
            <person name="LaButti K."/>
            <person name="Larrondo L.F."/>
            <person name="Lindquist E."/>
            <person name="Ling A."/>
            <person name="Lombard V."/>
            <person name="Lucas S."/>
            <person name="Lundell T."/>
            <person name="Martin R."/>
            <person name="McLaughlin D.J."/>
            <person name="Morgenstern I."/>
            <person name="Morin E."/>
            <person name="Murat C."/>
            <person name="Nagy L.G."/>
            <person name="Nolan M."/>
            <person name="Ohm R.A."/>
            <person name="Patyshakuliyeva A."/>
            <person name="Rokas A."/>
            <person name="Ruiz-Duenas F.J."/>
            <person name="Sabat G."/>
            <person name="Salamov A."/>
            <person name="Samejima M."/>
            <person name="Schmutz J."/>
            <person name="Slot J.C."/>
            <person name="St John F."/>
            <person name="Stenlid J."/>
            <person name="Sun H."/>
            <person name="Sun S."/>
            <person name="Syed K."/>
            <person name="Tsang A."/>
            <person name="Wiebenga A."/>
            <person name="Young D."/>
            <person name="Pisabarro A."/>
            <person name="Eastwood D.C."/>
            <person name="Martin F."/>
            <person name="Cullen D."/>
            <person name="Grigoriev I.V."/>
            <person name="Hibbett D.S."/>
        </authorList>
    </citation>
    <scope>NUCLEOTIDE SEQUENCE [LARGE SCALE GENOMIC DNA]</scope>
    <source>
        <strain evidence="1 2">ATCC 11539</strain>
    </source>
</reference>
<proteinExistence type="predicted"/>
<evidence type="ECO:0000313" key="2">
    <source>
        <dbReference type="Proteomes" id="UP000030669"/>
    </source>
</evidence>